<keyword evidence="4" id="KW-1185">Reference proteome</keyword>
<dbReference type="EMBL" id="JAIWQS010000009">
    <property type="protein sequence ID" value="KAJ8756017.1"/>
    <property type="molecule type" value="Genomic_DNA"/>
</dbReference>
<gene>
    <name evidence="3" type="ORF">K2173_024563</name>
</gene>
<dbReference type="InterPro" id="IPR005123">
    <property type="entry name" value="Oxoglu/Fe-dep_dioxygenase_dom"/>
</dbReference>
<evidence type="ECO:0000256" key="1">
    <source>
        <dbReference type="RuleBase" id="RU003682"/>
    </source>
</evidence>
<protein>
    <recommendedName>
        <fullName evidence="2">Fe2OG dioxygenase domain-containing protein</fullName>
    </recommendedName>
</protein>
<name>A0AAV8SUT1_9ROSI</name>
<dbReference type="InterPro" id="IPR050231">
    <property type="entry name" value="Iron_ascorbate_oxido_reductase"/>
</dbReference>
<dbReference type="GO" id="GO:0016491">
    <property type="term" value="F:oxidoreductase activity"/>
    <property type="evidence" value="ECO:0007669"/>
    <property type="project" value="UniProtKB-KW"/>
</dbReference>
<keyword evidence="1" id="KW-0560">Oxidoreductase</keyword>
<keyword evidence="1" id="KW-0479">Metal-binding</keyword>
<dbReference type="Pfam" id="PF03171">
    <property type="entry name" value="2OG-FeII_Oxy"/>
    <property type="match status" value="1"/>
</dbReference>
<evidence type="ECO:0000313" key="3">
    <source>
        <dbReference type="EMBL" id="KAJ8756017.1"/>
    </source>
</evidence>
<evidence type="ECO:0000259" key="2">
    <source>
        <dbReference type="PROSITE" id="PS51471"/>
    </source>
</evidence>
<accession>A0AAV8SUT1</accession>
<reference evidence="3 4" key="1">
    <citation type="submission" date="2021-09" db="EMBL/GenBank/DDBJ databases">
        <title>Genomic insights and catalytic innovation underlie evolution of tropane alkaloids biosynthesis.</title>
        <authorList>
            <person name="Wang Y.-J."/>
            <person name="Tian T."/>
            <person name="Huang J.-P."/>
            <person name="Huang S.-X."/>
        </authorList>
    </citation>
    <scope>NUCLEOTIDE SEQUENCE [LARGE SCALE GENOMIC DNA]</scope>
    <source>
        <strain evidence="3">KIB-2018</strain>
        <tissue evidence="3">Leaf</tissue>
    </source>
</reference>
<dbReference type="SUPFAM" id="SSF51197">
    <property type="entry name" value="Clavaminate synthase-like"/>
    <property type="match status" value="1"/>
</dbReference>
<dbReference type="AlphaFoldDB" id="A0AAV8SUT1"/>
<dbReference type="PANTHER" id="PTHR47990">
    <property type="entry name" value="2-OXOGLUTARATE (2OG) AND FE(II)-DEPENDENT OXYGENASE SUPERFAMILY PROTEIN-RELATED"/>
    <property type="match status" value="1"/>
</dbReference>
<proteinExistence type="inferred from homology"/>
<comment type="caution">
    <text evidence="3">The sequence shown here is derived from an EMBL/GenBank/DDBJ whole genome shotgun (WGS) entry which is preliminary data.</text>
</comment>
<dbReference type="Gene3D" id="2.60.120.330">
    <property type="entry name" value="B-lactam Antibiotic, Isopenicillin N Synthase, Chain"/>
    <property type="match status" value="1"/>
</dbReference>
<dbReference type="PROSITE" id="PS51471">
    <property type="entry name" value="FE2OG_OXY"/>
    <property type="match status" value="1"/>
</dbReference>
<evidence type="ECO:0000313" key="4">
    <source>
        <dbReference type="Proteomes" id="UP001159364"/>
    </source>
</evidence>
<dbReference type="Proteomes" id="UP001159364">
    <property type="component" value="Linkage Group LG09"/>
</dbReference>
<sequence>MLWPEGRPSFSENVELFTKPVFELESLVKRIVLESLGVDKYLDELKDSAGYNLRVMRYGKPLNVDTDELGLVPHFDKNFITILHQLQGDGLELETKDGEWIKIKPSPGSFIVLFGESFHAWTNGRLRPARHRVVMNGDQPRYSMGLFSDVREDFLVKAPEELVDEEHPLLFKPFKFKELISEIEKEASTKEASTRFKLCVSAFRNV</sequence>
<organism evidence="3 4">
    <name type="scientific">Erythroxylum novogranatense</name>
    <dbReference type="NCBI Taxonomy" id="1862640"/>
    <lineage>
        <taxon>Eukaryota</taxon>
        <taxon>Viridiplantae</taxon>
        <taxon>Streptophyta</taxon>
        <taxon>Embryophyta</taxon>
        <taxon>Tracheophyta</taxon>
        <taxon>Spermatophyta</taxon>
        <taxon>Magnoliopsida</taxon>
        <taxon>eudicotyledons</taxon>
        <taxon>Gunneridae</taxon>
        <taxon>Pentapetalae</taxon>
        <taxon>rosids</taxon>
        <taxon>fabids</taxon>
        <taxon>Malpighiales</taxon>
        <taxon>Erythroxylaceae</taxon>
        <taxon>Erythroxylum</taxon>
    </lineage>
</organism>
<comment type="similarity">
    <text evidence="1">Belongs to the iron/ascorbate-dependent oxidoreductase family.</text>
</comment>
<dbReference type="GO" id="GO:0046872">
    <property type="term" value="F:metal ion binding"/>
    <property type="evidence" value="ECO:0007669"/>
    <property type="project" value="UniProtKB-KW"/>
</dbReference>
<dbReference type="InterPro" id="IPR027443">
    <property type="entry name" value="IPNS-like_sf"/>
</dbReference>
<feature type="domain" description="Fe2OG dioxygenase" evidence="2">
    <location>
        <begin position="45"/>
        <end position="152"/>
    </location>
</feature>
<keyword evidence="1" id="KW-0408">Iron</keyword>
<dbReference type="InterPro" id="IPR044861">
    <property type="entry name" value="IPNS-like_FE2OG_OXY"/>
</dbReference>